<gene>
    <name evidence="13" type="ORF">J4G78_08260</name>
</gene>
<keyword evidence="7" id="KW-0676">Redox-active center</keyword>
<organism evidence="13 14">
    <name type="scientific">Parasphingorhabdus cellanae</name>
    <dbReference type="NCBI Taxonomy" id="2806553"/>
    <lineage>
        <taxon>Bacteria</taxon>
        <taxon>Pseudomonadati</taxon>
        <taxon>Pseudomonadota</taxon>
        <taxon>Alphaproteobacteria</taxon>
        <taxon>Sphingomonadales</taxon>
        <taxon>Sphingomonadaceae</taxon>
        <taxon>Parasphingorhabdus</taxon>
    </lineage>
</organism>
<evidence type="ECO:0000256" key="8">
    <source>
        <dbReference type="ARBA" id="ARBA00032824"/>
    </source>
</evidence>
<evidence type="ECO:0000256" key="11">
    <source>
        <dbReference type="ARBA" id="ARBA00049091"/>
    </source>
</evidence>
<comment type="similarity">
    <text evidence="9">Belongs to the peroxiredoxin family. BCP/PrxQ subfamily.</text>
</comment>
<dbReference type="PANTHER" id="PTHR42801:SF4">
    <property type="entry name" value="AHPC_TSA FAMILY PROTEIN"/>
    <property type="match status" value="1"/>
</dbReference>
<dbReference type="EC" id="1.11.1.24" evidence="2"/>
<evidence type="ECO:0000313" key="13">
    <source>
        <dbReference type="EMBL" id="QTD57500.1"/>
    </source>
</evidence>
<dbReference type="PANTHER" id="PTHR42801">
    <property type="entry name" value="THIOREDOXIN-DEPENDENT PEROXIDE REDUCTASE"/>
    <property type="match status" value="1"/>
</dbReference>
<dbReference type="EMBL" id="CP071794">
    <property type="protein sequence ID" value="QTD57500.1"/>
    <property type="molecule type" value="Genomic_DNA"/>
</dbReference>
<proteinExistence type="inferred from homology"/>
<comment type="catalytic activity">
    <reaction evidence="11">
        <text>a hydroperoxide + [thioredoxin]-dithiol = an alcohol + [thioredoxin]-disulfide + H2O</text>
        <dbReference type="Rhea" id="RHEA:62620"/>
        <dbReference type="Rhea" id="RHEA-COMP:10698"/>
        <dbReference type="Rhea" id="RHEA-COMP:10700"/>
        <dbReference type="ChEBI" id="CHEBI:15377"/>
        <dbReference type="ChEBI" id="CHEBI:29950"/>
        <dbReference type="ChEBI" id="CHEBI:30879"/>
        <dbReference type="ChEBI" id="CHEBI:35924"/>
        <dbReference type="ChEBI" id="CHEBI:50058"/>
        <dbReference type="EC" id="1.11.1.24"/>
    </reaction>
</comment>
<evidence type="ECO:0000256" key="6">
    <source>
        <dbReference type="ARBA" id="ARBA00023157"/>
    </source>
</evidence>
<comment type="function">
    <text evidence="1">Thiol-specific peroxidase that catalyzes the reduction of hydrogen peroxide and organic hydroperoxides to water and alcohols, respectively. Plays a role in cell protection against oxidative stress by detoxifying peroxides and as sensor of hydrogen peroxide-mediated signaling events.</text>
</comment>
<accession>A0ABX7T967</accession>
<dbReference type="InterPro" id="IPR050924">
    <property type="entry name" value="Peroxiredoxin_BCP/PrxQ"/>
</dbReference>
<evidence type="ECO:0000256" key="10">
    <source>
        <dbReference type="ARBA" id="ARBA00042639"/>
    </source>
</evidence>
<dbReference type="CDD" id="cd03017">
    <property type="entry name" value="PRX_BCP"/>
    <property type="match status" value="1"/>
</dbReference>
<dbReference type="Pfam" id="PF00578">
    <property type="entry name" value="AhpC-TSA"/>
    <property type="match status" value="1"/>
</dbReference>
<dbReference type="PROSITE" id="PS51352">
    <property type="entry name" value="THIOREDOXIN_2"/>
    <property type="match status" value="1"/>
</dbReference>
<evidence type="ECO:0000259" key="12">
    <source>
        <dbReference type="PROSITE" id="PS51352"/>
    </source>
</evidence>
<evidence type="ECO:0000313" key="14">
    <source>
        <dbReference type="Proteomes" id="UP000663923"/>
    </source>
</evidence>
<evidence type="ECO:0000256" key="3">
    <source>
        <dbReference type="ARBA" id="ARBA00022559"/>
    </source>
</evidence>
<evidence type="ECO:0000256" key="9">
    <source>
        <dbReference type="ARBA" id="ARBA00038489"/>
    </source>
</evidence>
<dbReference type="Proteomes" id="UP000663923">
    <property type="component" value="Chromosome"/>
</dbReference>
<dbReference type="RefSeq" id="WP_207990011.1">
    <property type="nucleotide sequence ID" value="NZ_CP071794.1"/>
</dbReference>
<name>A0ABX7T967_9SPHN</name>
<evidence type="ECO:0000256" key="4">
    <source>
        <dbReference type="ARBA" id="ARBA00022862"/>
    </source>
</evidence>
<keyword evidence="14" id="KW-1185">Reference proteome</keyword>
<keyword evidence="6" id="KW-1015">Disulfide bond</keyword>
<feature type="domain" description="Thioredoxin" evidence="12">
    <location>
        <begin position="31"/>
        <end position="187"/>
    </location>
</feature>
<protein>
    <recommendedName>
        <fullName evidence="2">thioredoxin-dependent peroxiredoxin</fullName>
        <ecNumber evidence="2">1.11.1.24</ecNumber>
    </recommendedName>
    <alternativeName>
        <fullName evidence="8">Thioredoxin peroxidase</fullName>
    </alternativeName>
    <alternativeName>
        <fullName evidence="10">Thioredoxin-dependent peroxiredoxin Bcp</fullName>
    </alternativeName>
</protein>
<dbReference type="InterPro" id="IPR000866">
    <property type="entry name" value="AhpC/TSA"/>
</dbReference>
<evidence type="ECO:0000256" key="7">
    <source>
        <dbReference type="ARBA" id="ARBA00023284"/>
    </source>
</evidence>
<keyword evidence="4" id="KW-0049">Antioxidant</keyword>
<evidence type="ECO:0000256" key="1">
    <source>
        <dbReference type="ARBA" id="ARBA00003330"/>
    </source>
</evidence>
<dbReference type="SUPFAM" id="SSF52833">
    <property type="entry name" value="Thioredoxin-like"/>
    <property type="match status" value="1"/>
</dbReference>
<keyword evidence="5" id="KW-0560">Oxidoreductase</keyword>
<evidence type="ECO:0000256" key="5">
    <source>
        <dbReference type="ARBA" id="ARBA00023002"/>
    </source>
</evidence>
<dbReference type="InterPro" id="IPR036249">
    <property type="entry name" value="Thioredoxin-like_sf"/>
</dbReference>
<dbReference type="InterPro" id="IPR013766">
    <property type="entry name" value="Thioredoxin_domain"/>
</dbReference>
<keyword evidence="3" id="KW-0575">Peroxidase</keyword>
<reference evidence="13 14" key="1">
    <citation type="submission" date="2021-03" db="EMBL/GenBank/DDBJ databases">
        <title>Complete genome of Parasphingorhabdus_sp.JHSY0214.</title>
        <authorList>
            <person name="Yoo J.H."/>
            <person name="Bae J.W."/>
        </authorList>
    </citation>
    <scope>NUCLEOTIDE SEQUENCE [LARGE SCALE GENOMIC DNA]</scope>
    <source>
        <strain evidence="13 14">JHSY0214</strain>
    </source>
</reference>
<sequence>MNRWIIIVMSALLLAGGAYVYSSRSANAEPLEVGAAAPDFETMGALAGKPFKVSLSDKLKTGPVVLYFFPKAFTEGCTIEANMFAEATADFEAAGATVIGMSGDSMDELTKFSVEECRDKFAVARADDDVMDGYQVRMEPTLALTNRTSYVIDQDSKIALAHSAQDPRGHVKMTLEKVKQLARAKIAAPPEN</sequence>
<dbReference type="Gene3D" id="3.40.30.10">
    <property type="entry name" value="Glutaredoxin"/>
    <property type="match status" value="1"/>
</dbReference>
<evidence type="ECO:0000256" key="2">
    <source>
        <dbReference type="ARBA" id="ARBA00013017"/>
    </source>
</evidence>